<sequence length="213" mass="23282">MACTPTQSQWDFSIQGACWSPWILIYYAIVAGTISAVVDLYLAVYPAVVLYRLHINWKKKTVLSVALGLGSIAAVVAMYKSTRLPALASEDFSYDTADITVWTSIEGNCIIVAACIPTLQPLLDRAFGRKTFGSNGDGYKSHGKHKVELATIGSRGRKIARSHKKIGVSDTTLGRDSLDSILSSEHQPTGNQSSKLEHNHGIMRTHRVTVAYE</sequence>
<evidence type="ECO:0000256" key="3">
    <source>
        <dbReference type="ARBA" id="ARBA00022989"/>
    </source>
</evidence>
<feature type="compositionally biased region" description="Polar residues" evidence="6">
    <location>
        <begin position="181"/>
        <end position="194"/>
    </location>
</feature>
<evidence type="ECO:0000256" key="4">
    <source>
        <dbReference type="ARBA" id="ARBA00023136"/>
    </source>
</evidence>
<evidence type="ECO:0000256" key="1">
    <source>
        <dbReference type="ARBA" id="ARBA00004141"/>
    </source>
</evidence>
<evidence type="ECO:0000256" key="6">
    <source>
        <dbReference type="SAM" id="MobiDB-lite"/>
    </source>
</evidence>
<name>A0A163BUJ1_DIDRA</name>
<feature type="transmembrane region" description="Helical" evidence="7">
    <location>
        <begin position="62"/>
        <end position="79"/>
    </location>
</feature>
<evidence type="ECO:0000256" key="2">
    <source>
        <dbReference type="ARBA" id="ARBA00022692"/>
    </source>
</evidence>
<dbReference type="InterPro" id="IPR049326">
    <property type="entry name" value="Rhodopsin_dom_fungi"/>
</dbReference>
<dbReference type="STRING" id="5454.A0A163BUJ1"/>
<accession>A0A163BUJ1</accession>
<comment type="caution">
    <text evidence="8">The sequence shown here is derived from an EMBL/GenBank/DDBJ whole genome shotgun (WGS) entry which is preliminary data.</text>
</comment>
<feature type="region of interest" description="Disordered" evidence="6">
    <location>
        <begin position="181"/>
        <end position="201"/>
    </location>
</feature>
<comment type="subcellular location">
    <subcellularLocation>
        <location evidence="1">Membrane</location>
        <topology evidence="1">Multi-pass membrane protein</topology>
    </subcellularLocation>
</comment>
<proteinExistence type="inferred from homology"/>
<evidence type="ECO:0000313" key="8">
    <source>
        <dbReference type="EMBL" id="KZM22003.1"/>
    </source>
</evidence>
<feature type="transmembrane region" description="Helical" evidence="7">
    <location>
        <begin position="24"/>
        <end position="50"/>
    </location>
</feature>
<evidence type="ECO:0000256" key="5">
    <source>
        <dbReference type="ARBA" id="ARBA00038359"/>
    </source>
</evidence>
<dbReference type="OrthoDB" id="5331848at2759"/>
<keyword evidence="3 7" id="KW-1133">Transmembrane helix</keyword>
<reference evidence="8 9" key="1">
    <citation type="journal article" date="2016" name="Sci. Rep.">
        <title>Draft genome sequencing and secretome analysis of fungal phytopathogen Ascochyta rabiei provides insight into the necrotrophic effector repertoire.</title>
        <authorList>
            <person name="Verma S."/>
            <person name="Gazara R.K."/>
            <person name="Nizam S."/>
            <person name="Parween S."/>
            <person name="Chattopadhyay D."/>
            <person name="Verma P.K."/>
        </authorList>
    </citation>
    <scope>NUCLEOTIDE SEQUENCE [LARGE SCALE GENOMIC DNA]</scope>
    <source>
        <strain evidence="8 9">ArDII</strain>
    </source>
</reference>
<evidence type="ECO:0000256" key="7">
    <source>
        <dbReference type="SAM" id="Phobius"/>
    </source>
</evidence>
<keyword evidence="2 7" id="KW-0812">Transmembrane</keyword>
<organism evidence="8 9">
    <name type="scientific">Didymella rabiei</name>
    <name type="common">Chickpea ascochyta blight fungus</name>
    <name type="synonym">Mycosphaerella rabiei</name>
    <dbReference type="NCBI Taxonomy" id="5454"/>
    <lineage>
        <taxon>Eukaryota</taxon>
        <taxon>Fungi</taxon>
        <taxon>Dikarya</taxon>
        <taxon>Ascomycota</taxon>
        <taxon>Pezizomycotina</taxon>
        <taxon>Dothideomycetes</taxon>
        <taxon>Pleosporomycetidae</taxon>
        <taxon>Pleosporales</taxon>
        <taxon>Pleosporineae</taxon>
        <taxon>Didymellaceae</taxon>
        <taxon>Ascochyta</taxon>
    </lineage>
</organism>
<dbReference type="PANTHER" id="PTHR33048:SF155">
    <property type="entry name" value="INTEGRAL MEMBRANE PROTEIN"/>
    <property type="match status" value="1"/>
</dbReference>
<dbReference type="GO" id="GO:0016020">
    <property type="term" value="C:membrane"/>
    <property type="evidence" value="ECO:0007669"/>
    <property type="project" value="UniProtKB-SubCell"/>
</dbReference>
<gene>
    <name evidence="8" type="ORF">ST47_g6849</name>
</gene>
<keyword evidence="9" id="KW-1185">Reference proteome</keyword>
<dbReference type="Proteomes" id="UP000076837">
    <property type="component" value="Unassembled WGS sequence"/>
</dbReference>
<dbReference type="Pfam" id="PF20684">
    <property type="entry name" value="Fung_rhodopsin"/>
    <property type="match status" value="1"/>
</dbReference>
<keyword evidence="4 7" id="KW-0472">Membrane</keyword>
<dbReference type="InterPro" id="IPR052337">
    <property type="entry name" value="SAT4-like"/>
</dbReference>
<dbReference type="AlphaFoldDB" id="A0A163BUJ1"/>
<evidence type="ECO:0000313" key="9">
    <source>
        <dbReference type="Proteomes" id="UP000076837"/>
    </source>
</evidence>
<comment type="similarity">
    <text evidence="5">Belongs to the SAT4 family.</text>
</comment>
<dbReference type="EMBL" id="JYNV01000229">
    <property type="protein sequence ID" value="KZM22003.1"/>
    <property type="molecule type" value="Genomic_DNA"/>
</dbReference>
<dbReference type="PANTHER" id="PTHR33048">
    <property type="entry name" value="PTH11-LIKE INTEGRAL MEMBRANE PROTEIN (AFU_ORTHOLOGUE AFUA_5G11245)"/>
    <property type="match status" value="1"/>
</dbReference>
<protein>
    <submittedName>
        <fullName evidence="8">Uncharacterized protein</fullName>
    </submittedName>
</protein>